<dbReference type="Pfam" id="PF26130">
    <property type="entry name" value="PB1-like"/>
    <property type="match status" value="1"/>
</dbReference>
<evidence type="ECO:0000313" key="3">
    <source>
        <dbReference type="EMBL" id="PWA71856.1"/>
    </source>
</evidence>
<comment type="caution">
    <text evidence="3">The sequence shown here is derived from an EMBL/GenBank/DDBJ whole genome shotgun (WGS) entry which is preliminary data.</text>
</comment>
<feature type="compositionally biased region" description="Basic and acidic residues" evidence="1">
    <location>
        <begin position="223"/>
        <end position="248"/>
    </location>
</feature>
<dbReference type="OrthoDB" id="1287107at2759"/>
<feature type="region of interest" description="Disordered" evidence="1">
    <location>
        <begin position="164"/>
        <end position="265"/>
    </location>
</feature>
<dbReference type="AlphaFoldDB" id="A0A2U1NED4"/>
<feature type="compositionally biased region" description="Low complexity" evidence="1">
    <location>
        <begin position="540"/>
        <end position="550"/>
    </location>
</feature>
<proteinExistence type="predicted"/>
<accession>A0A2U1NED4</accession>
<evidence type="ECO:0000259" key="2">
    <source>
        <dbReference type="Pfam" id="PF26130"/>
    </source>
</evidence>
<organism evidence="3 4">
    <name type="scientific">Artemisia annua</name>
    <name type="common">Sweet wormwood</name>
    <dbReference type="NCBI Taxonomy" id="35608"/>
    <lineage>
        <taxon>Eukaryota</taxon>
        <taxon>Viridiplantae</taxon>
        <taxon>Streptophyta</taxon>
        <taxon>Embryophyta</taxon>
        <taxon>Tracheophyta</taxon>
        <taxon>Spermatophyta</taxon>
        <taxon>Magnoliopsida</taxon>
        <taxon>eudicotyledons</taxon>
        <taxon>Gunneridae</taxon>
        <taxon>Pentapetalae</taxon>
        <taxon>asterids</taxon>
        <taxon>campanulids</taxon>
        <taxon>Asterales</taxon>
        <taxon>Asteraceae</taxon>
        <taxon>Asteroideae</taxon>
        <taxon>Anthemideae</taxon>
        <taxon>Artemisiinae</taxon>
        <taxon>Artemisia</taxon>
    </lineage>
</organism>
<feature type="domain" description="PB1-like" evidence="2">
    <location>
        <begin position="27"/>
        <end position="132"/>
    </location>
</feature>
<feature type="region of interest" description="Disordered" evidence="1">
    <location>
        <begin position="479"/>
        <end position="613"/>
    </location>
</feature>
<dbReference type="Proteomes" id="UP000245207">
    <property type="component" value="Unassembled WGS sequence"/>
</dbReference>
<feature type="compositionally biased region" description="Polar residues" evidence="1">
    <location>
        <begin position="558"/>
        <end position="590"/>
    </location>
</feature>
<protein>
    <submittedName>
        <fullName evidence="3">Transposase, MuDR</fullName>
    </submittedName>
</protein>
<dbReference type="EMBL" id="PKPP01003012">
    <property type="protein sequence ID" value="PWA71856.1"/>
    <property type="molecule type" value="Genomic_DNA"/>
</dbReference>
<reference evidence="3 4" key="1">
    <citation type="journal article" date="2018" name="Mol. Plant">
        <title>The genome of Artemisia annua provides insight into the evolution of Asteraceae family and artemisinin biosynthesis.</title>
        <authorList>
            <person name="Shen Q."/>
            <person name="Zhang L."/>
            <person name="Liao Z."/>
            <person name="Wang S."/>
            <person name="Yan T."/>
            <person name="Shi P."/>
            <person name="Liu M."/>
            <person name="Fu X."/>
            <person name="Pan Q."/>
            <person name="Wang Y."/>
            <person name="Lv Z."/>
            <person name="Lu X."/>
            <person name="Zhang F."/>
            <person name="Jiang W."/>
            <person name="Ma Y."/>
            <person name="Chen M."/>
            <person name="Hao X."/>
            <person name="Li L."/>
            <person name="Tang Y."/>
            <person name="Lv G."/>
            <person name="Zhou Y."/>
            <person name="Sun X."/>
            <person name="Brodelius P.E."/>
            <person name="Rose J.K.C."/>
            <person name="Tang K."/>
        </authorList>
    </citation>
    <scope>NUCLEOTIDE SEQUENCE [LARGE SCALE GENOMIC DNA]</scope>
    <source>
        <strain evidence="4">cv. Huhao1</strain>
        <tissue evidence="3">Leaf</tissue>
    </source>
</reference>
<name>A0A2U1NED4_ARTAN</name>
<evidence type="ECO:0000256" key="1">
    <source>
        <dbReference type="SAM" id="MobiDB-lite"/>
    </source>
</evidence>
<feature type="compositionally biased region" description="Polar residues" evidence="1">
    <location>
        <begin position="203"/>
        <end position="222"/>
    </location>
</feature>
<evidence type="ECO:0000313" key="4">
    <source>
        <dbReference type="Proteomes" id="UP000245207"/>
    </source>
</evidence>
<feature type="compositionally biased region" description="Low complexity" evidence="1">
    <location>
        <begin position="496"/>
        <end position="507"/>
    </location>
</feature>
<sequence>MVISNWKLRQKSGTFNPYVKYKNEPNLFSLKINHGGHFTYYPGPKRTRAPRRVYKGGDADWFDDVDADGFSVIEVSGMLKELGYLNPKMKVYFKRPTHDLDKGLEPLFKDVDVLDMMTYVHKFKLMEVFVEHPIDSTVIENVDLDNANIGLDTQEVVDLENDNVDENVGLGNDNVEENVDLGQSSEPRPSPNGDEFDPLFSYPATNNDMRQSSEPNSPNETSQVREDSEGSDRSVSNDDSEGSDRSVSNDDSEEDSEDSDFECDLEDQINDVDVDMELFRKNTDPSVEWVGSAEVDPNEVEADGDMEYEECDIDDFDSEIDSDDEEAERKKALRKLGKCHRPVDGKFYTENFYVSQTFANKELIKEMVTRIAVEQRRQIYLTKNDKERVRAECRGIVPIFSNSGPNVGGLSEGQSQGPSINPCAGPDMWPPSDSPIILTPPDYHTPIGRPPKKRKKSAAELYDNMVKGGKLSRAGKTVTCKKCKQKGHNSRSCTGRPSQSQSSQRPSKATKTPCAPSQSSHRPSKAKKNPSAPSQPTPVAPSHSAPVAPTQSVPVAPRQSTPSQVTPNAPLQSFSASRLSPLKGSNSNVRFSKPIRPYPFAGPSGKGKRKLVD</sequence>
<gene>
    <name evidence="3" type="ORF">CTI12_AA263800</name>
</gene>
<dbReference type="InterPro" id="IPR058594">
    <property type="entry name" value="PB1-like_dom_pln"/>
</dbReference>
<feature type="compositionally biased region" description="Acidic residues" evidence="1">
    <location>
        <begin position="250"/>
        <end position="265"/>
    </location>
</feature>
<keyword evidence="4" id="KW-1185">Reference proteome</keyword>
<feature type="compositionally biased region" description="Basic residues" evidence="1">
    <location>
        <begin position="479"/>
        <end position="489"/>
    </location>
</feature>